<evidence type="ECO:0000313" key="2">
    <source>
        <dbReference type="Proteomes" id="UP000587070"/>
    </source>
</evidence>
<gene>
    <name evidence="1" type="ORF">GGD90_000362</name>
</gene>
<evidence type="ECO:0008006" key="3">
    <source>
        <dbReference type="Google" id="ProtNLM"/>
    </source>
</evidence>
<protein>
    <recommendedName>
        <fullName evidence="3">DUF4365 domain-containing protein</fullName>
    </recommendedName>
</protein>
<evidence type="ECO:0000313" key="1">
    <source>
        <dbReference type="EMBL" id="MBB4246013.1"/>
    </source>
</evidence>
<dbReference type="OrthoDB" id="7058312at2"/>
<reference evidence="1 2" key="1">
    <citation type="submission" date="2020-08" db="EMBL/GenBank/DDBJ databases">
        <title>Genome sequencing of Purple Non-Sulfur Bacteria from various extreme environments.</title>
        <authorList>
            <person name="Mayer M."/>
        </authorList>
    </citation>
    <scope>NUCLEOTIDE SEQUENCE [LARGE SCALE GENOMIC DNA]</scope>
    <source>
        <strain evidence="1 2">2761</strain>
    </source>
</reference>
<organism evidence="1 2">
    <name type="scientific">Rhodocyclus tenuis</name>
    <name type="common">Rhodospirillum tenue</name>
    <dbReference type="NCBI Taxonomy" id="1066"/>
    <lineage>
        <taxon>Bacteria</taxon>
        <taxon>Pseudomonadati</taxon>
        <taxon>Pseudomonadota</taxon>
        <taxon>Betaproteobacteria</taxon>
        <taxon>Rhodocyclales</taxon>
        <taxon>Rhodocyclaceae</taxon>
        <taxon>Rhodocyclus</taxon>
    </lineage>
</organism>
<dbReference type="EMBL" id="JACIGE010000001">
    <property type="protein sequence ID" value="MBB4246013.1"/>
    <property type="molecule type" value="Genomic_DNA"/>
</dbReference>
<sequence>MTLPAHTKTDGAAAARYAAGLLGVATCAETTATTMAEDAAKVDVKFSFRHIAAPGKVITAHAQVKAGPSYRRASSDAQFLALGIDKATLQALSGTGMPGLVIWVPPPPMDRLYWYATDPRSALKTPAKLRRTQYLRPSLRYDLSRLYDYASWSRRYTKQTVGRLSSTQIMPKAKEAFKALKAQAWDNPLVGNLQITRLAWRHITRRSKSQARRTLSLRIVPYLKAFLASPPDRYACNFVGLQVNGPTTTETRYLMCWYRQALAVDGESHSLLIRIREEITYPTEWATRPLSAADVKQIAVLAAWWCKKDK</sequence>
<accession>A0A840G0L4</accession>
<dbReference type="AlphaFoldDB" id="A0A840G0L4"/>
<proteinExistence type="predicted"/>
<keyword evidence="2" id="KW-1185">Reference proteome</keyword>
<name>A0A840G0L4_RHOTE</name>
<dbReference type="Proteomes" id="UP000587070">
    <property type="component" value="Unassembled WGS sequence"/>
</dbReference>
<dbReference type="RefSeq" id="WP_153114989.1">
    <property type="nucleotide sequence ID" value="NZ_JACIGE010000001.1"/>
</dbReference>
<comment type="caution">
    <text evidence="1">The sequence shown here is derived from an EMBL/GenBank/DDBJ whole genome shotgun (WGS) entry which is preliminary data.</text>
</comment>